<evidence type="ECO:0000256" key="4">
    <source>
        <dbReference type="SAM" id="SignalP"/>
    </source>
</evidence>
<dbReference type="PANTHER" id="PTHR34135:SF2">
    <property type="entry name" value="LYSOZYME"/>
    <property type="match status" value="1"/>
</dbReference>
<dbReference type="PROSITE" id="PS51904">
    <property type="entry name" value="GLYCOSYL_HYDROL_F25_2"/>
    <property type="match status" value="1"/>
</dbReference>
<dbReference type="SUPFAM" id="SSF51445">
    <property type="entry name" value="(Trans)glycosidases"/>
    <property type="match status" value="1"/>
</dbReference>
<feature type="domain" description="LysM" evidence="5">
    <location>
        <begin position="284"/>
        <end position="328"/>
    </location>
</feature>
<proteinExistence type="inferred from homology"/>
<keyword evidence="3" id="KW-0326">Glycosidase</keyword>
<evidence type="ECO:0000313" key="6">
    <source>
        <dbReference type="EMBL" id="MCQ4771252.1"/>
    </source>
</evidence>
<dbReference type="InterPro" id="IPR017853">
    <property type="entry name" value="GH"/>
</dbReference>
<evidence type="ECO:0000313" key="7">
    <source>
        <dbReference type="Proteomes" id="UP001204562"/>
    </source>
</evidence>
<evidence type="ECO:0000256" key="2">
    <source>
        <dbReference type="ARBA" id="ARBA00022801"/>
    </source>
</evidence>
<dbReference type="GO" id="GO:0003796">
    <property type="term" value="F:lysozyme activity"/>
    <property type="evidence" value="ECO:0007669"/>
    <property type="project" value="InterPro"/>
</dbReference>
<dbReference type="AlphaFoldDB" id="A0AAW5JPY4"/>
<dbReference type="InterPro" id="IPR018392">
    <property type="entry name" value="LysM"/>
</dbReference>
<dbReference type="Pfam" id="PF01476">
    <property type="entry name" value="LysM"/>
    <property type="match status" value="2"/>
</dbReference>
<dbReference type="SUPFAM" id="SSF54106">
    <property type="entry name" value="LysM domain"/>
    <property type="match status" value="2"/>
</dbReference>
<evidence type="ECO:0000259" key="5">
    <source>
        <dbReference type="PROSITE" id="PS51782"/>
    </source>
</evidence>
<dbReference type="InterPro" id="IPR018077">
    <property type="entry name" value="Glyco_hydro_fam25_subgr"/>
</dbReference>
<dbReference type="Gene3D" id="3.20.20.80">
    <property type="entry name" value="Glycosidases"/>
    <property type="match status" value="1"/>
</dbReference>
<dbReference type="Pfam" id="PF01183">
    <property type="entry name" value="Glyco_hydro_25"/>
    <property type="match status" value="1"/>
</dbReference>
<dbReference type="GO" id="GO:0016998">
    <property type="term" value="P:cell wall macromolecule catabolic process"/>
    <property type="evidence" value="ECO:0007669"/>
    <property type="project" value="InterPro"/>
</dbReference>
<dbReference type="InterPro" id="IPR036779">
    <property type="entry name" value="LysM_dom_sf"/>
</dbReference>
<reference evidence="6" key="1">
    <citation type="submission" date="2022-06" db="EMBL/GenBank/DDBJ databases">
        <title>Isolation of gut microbiota from human fecal samples.</title>
        <authorList>
            <person name="Pamer E.G."/>
            <person name="Barat B."/>
            <person name="Waligurski E."/>
            <person name="Medina S."/>
            <person name="Paddock L."/>
            <person name="Mostad J."/>
        </authorList>
    </citation>
    <scope>NUCLEOTIDE SEQUENCE</scope>
    <source>
        <strain evidence="6">DFI.9.91</strain>
    </source>
</reference>
<comment type="caution">
    <text evidence="6">The sequence shown here is derived from an EMBL/GenBank/DDBJ whole genome shotgun (WGS) entry which is preliminary data.</text>
</comment>
<dbReference type="GO" id="GO:0016052">
    <property type="term" value="P:carbohydrate catabolic process"/>
    <property type="evidence" value="ECO:0007669"/>
    <property type="project" value="TreeGrafter"/>
</dbReference>
<dbReference type="PANTHER" id="PTHR34135">
    <property type="entry name" value="LYSOZYME"/>
    <property type="match status" value="1"/>
</dbReference>
<dbReference type="InterPro" id="IPR002053">
    <property type="entry name" value="Glyco_hydro_25"/>
</dbReference>
<dbReference type="Gene3D" id="3.10.350.10">
    <property type="entry name" value="LysM domain"/>
    <property type="match status" value="2"/>
</dbReference>
<evidence type="ECO:0000256" key="1">
    <source>
        <dbReference type="ARBA" id="ARBA00010646"/>
    </source>
</evidence>
<feature type="chain" id="PRO_5043352571" evidence="4">
    <location>
        <begin position="24"/>
        <end position="331"/>
    </location>
</feature>
<dbReference type="SMART" id="SM00641">
    <property type="entry name" value="Glyco_25"/>
    <property type="match status" value="1"/>
</dbReference>
<dbReference type="SMART" id="SM00257">
    <property type="entry name" value="LysM"/>
    <property type="match status" value="2"/>
</dbReference>
<comment type="similarity">
    <text evidence="1">Belongs to the glycosyl hydrolase 25 family.</text>
</comment>
<protein>
    <submittedName>
        <fullName evidence="6">LysM peptidoglycan-binding domain-containing protein</fullName>
    </submittedName>
</protein>
<dbReference type="Proteomes" id="UP001204562">
    <property type="component" value="Unassembled WGS sequence"/>
</dbReference>
<dbReference type="RefSeq" id="WP_256304479.1">
    <property type="nucleotide sequence ID" value="NZ_JANFYS010000027.1"/>
</dbReference>
<dbReference type="EMBL" id="JANFYS010000027">
    <property type="protein sequence ID" value="MCQ4771252.1"/>
    <property type="molecule type" value="Genomic_DNA"/>
</dbReference>
<evidence type="ECO:0000256" key="3">
    <source>
        <dbReference type="ARBA" id="ARBA00023295"/>
    </source>
</evidence>
<dbReference type="GO" id="GO:0009253">
    <property type="term" value="P:peptidoglycan catabolic process"/>
    <property type="evidence" value="ECO:0007669"/>
    <property type="project" value="InterPro"/>
</dbReference>
<feature type="domain" description="LysM" evidence="5">
    <location>
        <begin position="232"/>
        <end position="276"/>
    </location>
</feature>
<organism evidence="6 7">
    <name type="scientific">Intestinimonas massiliensis</name>
    <name type="common">ex Afouda et al. 2020</name>
    <dbReference type="NCBI Taxonomy" id="1673721"/>
    <lineage>
        <taxon>Bacteria</taxon>
        <taxon>Bacillati</taxon>
        <taxon>Bacillota</taxon>
        <taxon>Clostridia</taxon>
        <taxon>Eubacteriales</taxon>
        <taxon>Intestinimonas</taxon>
    </lineage>
</organism>
<feature type="signal peptide" evidence="4">
    <location>
        <begin position="1"/>
        <end position="23"/>
    </location>
</feature>
<keyword evidence="4" id="KW-0732">Signal</keyword>
<dbReference type="PROSITE" id="PS51782">
    <property type="entry name" value="LYSM"/>
    <property type="match status" value="2"/>
</dbReference>
<name>A0AAW5JPY4_9FIRM</name>
<gene>
    <name evidence="6" type="ORF">NE579_12370</name>
</gene>
<sequence>MCKRLFSALLGLLLLCAPAPARAAAADRMAGIDISVYQGDVDFETARDNGVEVVYIRASYGSDGVDSALYSHYEGARAAGRKLGFYHYLTALDTESARAQAGFFAGLIRDLDYDCRPALDFEVYRGLDRDQATAVAAAFLETLENELDITPMLYADAYVASTRFTGALSRYPLWVAQWEVAAPDLSGTPWETWAGWQYTDLGRVAGIDGYVDRDWFTGEVLLDPGPAPQPCPYYTVRAGDTLWSIAQRYHTTVAELARLNAIADPNWIYVGQVLKIPSDGSDYQAYTVQAGDTLWAIARRYHTTVAELVRLNAIADPNRVYVGQVLKIPLS</sequence>
<keyword evidence="2" id="KW-0378">Hydrolase</keyword>
<dbReference type="CDD" id="cd00118">
    <property type="entry name" value="LysM"/>
    <property type="match status" value="2"/>
</dbReference>
<accession>A0AAW5JPY4</accession>